<gene>
    <name evidence="1" type="ORF">PND83_21925</name>
</gene>
<dbReference type="Proteomes" id="UP001211006">
    <property type="component" value="Unassembled WGS sequence"/>
</dbReference>
<organism evidence="1 2">
    <name type="scientific">Flavonifractor plautii</name>
    <name type="common">Fusobacterium plautii</name>
    <dbReference type="NCBI Taxonomy" id="292800"/>
    <lineage>
        <taxon>Bacteria</taxon>
        <taxon>Bacillati</taxon>
        <taxon>Bacillota</taxon>
        <taxon>Clostridia</taxon>
        <taxon>Eubacteriales</taxon>
        <taxon>Oscillospiraceae</taxon>
        <taxon>Flavonifractor</taxon>
    </lineage>
</organism>
<reference evidence="1" key="1">
    <citation type="submission" date="2023-01" db="EMBL/GenBank/DDBJ databases">
        <title>Human gut microbiome strain richness.</title>
        <authorList>
            <person name="Chen-Liaw A."/>
        </authorList>
    </citation>
    <scope>NUCLEOTIDE SEQUENCE</scope>
    <source>
        <strain evidence="1">2225st1_A6_2225SCRN_200828</strain>
    </source>
</reference>
<evidence type="ECO:0000313" key="2">
    <source>
        <dbReference type="Proteomes" id="UP001211006"/>
    </source>
</evidence>
<protein>
    <submittedName>
        <fullName evidence="1">Uncharacterized protein</fullName>
    </submittedName>
</protein>
<name>A0AAW6CCW6_FLAPL</name>
<accession>A0AAW6CCW6</accession>
<evidence type="ECO:0000313" key="1">
    <source>
        <dbReference type="EMBL" id="MDB7908646.1"/>
    </source>
</evidence>
<dbReference type="EMBL" id="JAQLWO010000039">
    <property type="protein sequence ID" value="MDB7908646.1"/>
    <property type="molecule type" value="Genomic_DNA"/>
</dbReference>
<dbReference type="RefSeq" id="WP_130849637.1">
    <property type="nucleotide sequence ID" value="NZ_JAQLWN010000034.1"/>
</dbReference>
<dbReference type="AlphaFoldDB" id="A0AAW6CCW6"/>
<proteinExistence type="predicted"/>
<comment type="caution">
    <text evidence="1">The sequence shown here is derived from an EMBL/GenBank/DDBJ whole genome shotgun (WGS) entry which is preliminary data.</text>
</comment>
<sequence>MNEQAILFLMEVLNGFEEPPRSDWPRHEAEEVSFSRWAVEELLQQVWGHPWTLASETVERFAAKLGLYAETCVTDQQHRIFRIAAETVRGFLDEIEKLER</sequence>